<name>A0ABT4I6L0_9ACTO</name>
<evidence type="ECO:0000313" key="2">
    <source>
        <dbReference type="EMBL" id="MCZ0857372.1"/>
    </source>
</evidence>
<comment type="caution">
    <text evidence="2">The sequence shown here is derived from an EMBL/GenBank/DDBJ whole genome shotgun (WGS) entry which is preliminary data.</text>
</comment>
<dbReference type="RefSeq" id="WP_268916971.1">
    <property type="nucleotide sequence ID" value="NZ_JAPTMY010000007.1"/>
</dbReference>
<reference evidence="2" key="1">
    <citation type="submission" date="2022-10" db="EMBL/GenBank/DDBJ databases">
        <title>Genome sequence of Actinomyces israelii ATCC 10048.</title>
        <authorList>
            <person name="Watt R.M."/>
            <person name="Tong W.M."/>
        </authorList>
    </citation>
    <scope>NUCLEOTIDE SEQUENCE</scope>
    <source>
        <strain evidence="2">ATCC 10048</strain>
    </source>
</reference>
<keyword evidence="3" id="KW-1185">Reference proteome</keyword>
<evidence type="ECO:0000256" key="1">
    <source>
        <dbReference type="SAM" id="MobiDB-lite"/>
    </source>
</evidence>
<gene>
    <name evidence="2" type="ORF">OHJ16_04855</name>
</gene>
<dbReference type="Proteomes" id="UP001072034">
    <property type="component" value="Unassembled WGS sequence"/>
</dbReference>
<proteinExistence type="predicted"/>
<feature type="region of interest" description="Disordered" evidence="1">
    <location>
        <begin position="95"/>
        <end position="115"/>
    </location>
</feature>
<evidence type="ECO:0000313" key="3">
    <source>
        <dbReference type="Proteomes" id="UP001072034"/>
    </source>
</evidence>
<dbReference type="EMBL" id="JAPTMY010000007">
    <property type="protein sequence ID" value="MCZ0857372.1"/>
    <property type="molecule type" value="Genomic_DNA"/>
</dbReference>
<sequence>MQIDMTNEERDILIRWKKRSDTYKLVRMKAEAILYAARGVGLDTVAEMVERAEGTVREWLSEWRRYRMGSVVTGHAVGENAARLKRAQKEELEEILSRPPSEADAGAGFWDVPAP</sequence>
<protein>
    <submittedName>
        <fullName evidence="2">Helix-turn-helix domain-containing protein</fullName>
    </submittedName>
</protein>
<accession>A0ABT4I6L0</accession>
<organism evidence="2 3">
    <name type="scientific">Actinomyces israelii</name>
    <dbReference type="NCBI Taxonomy" id="1659"/>
    <lineage>
        <taxon>Bacteria</taxon>
        <taxon>Bacillati</taxon>
        <taxon>Actinomycetota</taxon>
        <taxon>Actinomycetes</taxon>
        <taxon>Actinomycetales</taxon>
        <taxon>Actinomycetaceae</taxon>
        <taxon>Actinomyces</taxon>
    </lineage>
</organism>